<dbReference type="Proteomes" id="UP001516400">
    <property type="component" value="Unassembled WGS sequence"/>
</dbReference>
<dbReference type="PANTHER" id="PTHR36694:SF4">
    <property type="entry name" value="LD42595P"/>
    <property type="match status" value="1"/>
</dbReference>
<sequence length="253" mass="28810">MSSYGKKTPTTGTPSIYSGINRSSANLHRSRSIKSLKQPWYRKPLIQEAIFFDVQKSSMLTAVFTLLLSIFTIITAVFDIYCYGMAAPGSTHYGYYFISYQFVYVGNRHVRNILVMFAGFSILLGLALFVTSIMLISALRKEYEKRMVPWIYTFAVFLVFRLLAYVFFSIVNDLYFAYNTTMCVFWTIFILVGIYGWVLVYSLHRELTDLTRLEDLAHLRMGTMQSLNASTVPSLAGSRPTTPHSTISTMPVA</sequence>
<evidence type="ECO:0000256" key="2">
    <source>
        <dbReference type="SAM" id="Phobius"/>
    </source>
</evidence>
<feature type="region of interest" description="Disordered" evidence="1">
    <location>
        <begin position="230"/>
        <end position="253"/>
    </location>
</feature>
<dbReference type="EMBL" id="JABFTP020000042">
    <property type="protein sequence ID" value="KAL3270846.1"/>
    <property type="molecule type" value="Genomic_DNA"/>
</dbReference>
<gene>
    <name evidence="3" type="ORF">HHI36_021364</name>
</gene>
<feature type="transmembrane region" description="Helical" evidence="2">
    <location>
        <begin position="176"/>
        <end position="203"/>
    </location>
</feature>
<dbReference type="AlphaFoldDB" id="A0ABD2MWN9"/>
<proteinExistence type="predicted"/>
<evidence type="ECO:0000313" key="3">
    <source>
        <dbReference type="EMBL" id="KAL3270846.1"/>
    </source>
</evidence>
<comment type="caution">
    <text evidence="3">The sequence shown here is derived from an EMBL/GenBank/DDBJ whole genome shotgun (WGS) entry which is preliminary data.</text>
</comment>
<evidence type="ECO:0000256" key="1">
    <source>
        <dbReference type="SAM" id="MobiDB-lite"/>
    </source>
</evidence>
<protein>
    <submittedName>
        <fullName evidence="3">Uncharacterized protein</fullName>
    </submittedName>
</protein>
<feature type="transmembrane region" description="Helical" evidence="2">
    <location>
        <begin position="60"/>
        <end position="86"/>
    </location>
</feature>
<accession>A0ABD2MWN9</accession>
<keyword evidence="4" id="KW-1185">Reference proteome</keyword>
<keyword evidence="2" id="KW-0472">Membrane</keyword>
<organism evidence="3 4">
    <name type="scientific">Cryptolaemus montrouzieri</name>
    <dbReference type="NCBI Taxonomy" id="559131"/>
    <lineage>
        <taxon>Eukaryota</taxon>
        <taxon>Metazoa</taxon>
        <taxon>Ecdysozoa</taxon>
        <taxon>Arthropoda</taxon>
        <taxon>Hexapoda</taxon>
        <taxon>Insecta</taxon>
        <taxon>Pterygota</taxon>
        <taxon>Neoptera</taxon>
        <taxon>Endopterygota</taxon>
        <taxon>Coleoptera</taxon>
        <taxon>Polyphaga</taxon>
        <taxon>Cucujiformia</taxon>
        <taxon>Coccinelloidea</taxon>
        <taxon>Coccinellidae</taxon>
        <taxon>Scymninae</taxon>
        <taxon>Scymnini</taxon>
        <taxon>Cryptolaemus</taxon>
    </lineage>
</organism>
<evidence type="ECO:0000313" key="4">
    <source>
        <dbReference type="Proteomes" id="UP001516400"/>
    </source>
</evidence>
<dbReference type="PANTHER" id="PTHR36694">
    <property type="entry name" value="PASIFLORA 1, ISOFORM A-RELATED"/>
    <property type="match status" value="1"/>
</dbReference>
<reference evidence="3 4" key="1">
    <citation type="journal article" date="2021" name="BMC Biol.">
        <title>Horizontally acquired antibacterial genes associated with adaptive radiation of ladybird beetles.</title>
        <authorList>
            <person name="Li H.S."/>
            <person name="Tang X.F."/>
            <person name="Huang Y.H."/>
            <person name="Xu Z.Y."/>
            <person name="Chen M.L."/>
            <person name="Du X.Y."/>
            <person name="Qiu B.Y."/>
            <person name="Chen P.T."/>
            <person name="Zhang W."/>
            <person name="Slipinski A."/>
            <person name="Escalona H.E."/>
            <person name="Waterhouse R.M."/>
            <person name="Zwick A."/>
            <person name="Pang H."/>
        </authorList>
    </citation>
    <scope>NUCLEOTIDE SEQUENCE [LARGE SCALE GENOMIC DNA]</scope>
    <source>
        <strain evidence="3">SYSU2018</strain>
    </source>
</reference>
<keyword evidence="2" id="KW-0812">Transmembrane</keyword>
<feature type="transmembrane region" description="Helical" evidence="2">
    <location>
        <begin position="113"/>
        <end position="138"/>
    </location>
</feature>
<feature type="transmembrane region" description="Helical" evidence="2">
    <location>
        <begin position="150"/>
        <end position="170"/>
    </location>
</feature>
<name>A0ABD2MWN9_9CUCU</name>
<keyword evidence="2" id="KW-1133">Transmembrane helix</keyword>